<evidence type="ECO:0000313" key="3">
    <source>
        <dbReference type="Proteomes" id="UP001163293"/>
    </source>
</evidence>
<dbReference type="AlphaFoldDB" id="A0AAX3EFT3"/>
<dbReference type="Proteomes" id="UP001163293">
    <property type="component" value="Chromosome"/>
</dbReference>
<evidence type="ECO:0000313" key="2">
    <source>
        <dbReference type="EMBL" id="UYV96828.1"/>
    </source>
</evidence>
<sequence>MSTTYTFGASRKKEQNLVKTFREAQMERARLARRLEGVRNEIEALHRAQAIIKTAEKQAKAIREQAYDFGLAQLDRDYPTRQDRNRERQRAKNNLVKHWARKRLEAATAEAEQWESSKAA</sequence>
<dbReference type="EMBL" id="CP101185">
    <property type="protein sequence ID" value="UYV96828.1"/>
    <property type="molecule type" value="Genomic_DNA"/>
</dbReference>
<name>A0AAX3EFT3_PAEUR</name>
<keyword evidence="3" id="KW-1185">Reference proteome</keyword>
<gene>
    <name evidence="2" type="ORF">NL394_17520</name>
</gene>
<protein>
    <submittedName>
        <fullName evidence="2">Uncharacterized protein</fullName>
    </submittedName>
</protein>
<reference evidence="2" key="1">
    <citation type="submission" date="2022-07" db="EMBL/GenBank/DDBJ databases">
        <authorList>
            <person name="Wu T."/>
        </authorList>
    </citation>
    <scope>NUCLEOTIDE SEQUENCE</scope>
    <source>
        <strain evidence="2">SD-1</strain>
    </source>
</reference>
<proteinExistence type="predicted"/>
<feature type="coiled-coil region" evidence="1">
    <location>
        <begin position="21"/>
        <end position="65"/>
    </location>
</feature>
<accession>A0AAX3EFT3</accession>
<keyword evidence="1" id="KW-0175">Coiled coil</keyword>
<evidence type="ECO:0000256" key="1">
    <source>
        <dbReference type="SAM" id="Coils"/>
    </source>
</evidence>
<dbReference type="RefSeq" id="WP_264398676.1">
    <property type="nucleotide sequence ID" value="NZ_CP101180.1"/>
</dbReference>
<organism evidence="2 3">
    <name type="scientific">Paenarthrobacter ureafaciens</name>
    <dbReference type="NCBI Taxonomy" id="37931"/>
    <lineage>
        <taxon>Bacteria</taxon>
        <taxon>Bacillati</taxon>
        <taxon>Actinomycetota</taxon>
        <taxon>Actinomycetes</taxon>
        <taxon>Micrococcales</taxon>
        <taxon>Micrococcaceae</taxon>
        <taxon>Paenarthrobacter</taxon>
    </lineage>
</organism>